<evidence type="ECO:0000313" key="5">
    <source>
        <dbReference type="Proteomes" id="UP000199344"/>
    </source>
</evidence>
<dbReference type="EMBL" id="FNAH01000006">
    <property type="protein sequence ID" value="SDE43845.1"/>
    <property type="molecule type" value="Genomic_DNA"/>
</dbReference>
<evidence type="ECO:0000256" key="2">
    <source>
        <dbReference type="SAM" id="SignalP"/>
    </source>
</evidence>
<evidence type="ECO:0000259" key="3">
    <source>
        <dbReference type="Pfam" id="PF06904"/>
    </source>
</evidence>
<dbReference type="RefSeq" id="WP_090523939.1">
    <property type="nucleotide sequence ID" value="NZ_FNAH01000006.1"/>
</dbReference>
<keyword evidence="5" id="KW-1185">Reference proteome</keyword>
<dbReference type="OrthoDB" id="9809788at2"/>
<reference evidence="4 5" key="1">
    <citation type="submission" date="2016-10" db="EMBL/GenBank/DDBJ databases">
        <authorList>
            <person name="de Groot N.N."/>
        </authorList>
    </citation>
    <scope>NUCLEOTIDE SEQUENCE [LARGE SCALE GENOMIC DNA]</scope>
    <source>
        <strain evidence="4 5">DSM 22220</strain>
    </source>
</reference>
<sequence>MQARAFLALLGFVCVALPIAAQTDDAAGQQSATGDAPSLPAGPDSSPDGVLRPPARPDAAAEPTPSDSFAPAQMDDPSGRGGEARSADPAPAADALASEAEGPTAWQLLAEPPLAHHACLMSATLLGIRFEELAPITSPEDRDCGIARPLRVTEIQPGISLPGGAEMRCATAMRLALWVRHELTPALRLLPSAAALTEIRPGSAYQCRARVGGSSEKLSEHALGNAFDVMGLGFANGSEMMIAPRDGSGSAEEAVQKAIRHGGCLYFTTVLGPGSNAAHDDHLHFDIAMRAGGWRLCE</sequence>
<protein>
    <submittedName>
        <fullName evidence="4">Uncharacterized conserved protein</fullName>
    </submittedName>
</protein>
<dbReference type="Proteomes" id="UP000199344">
    <property type="component" value="Unassembled WGS sequence"/>
</dbReference>
<dbReference type="Pfam" id="PF06904">
    <property type="entry name" value="Extensin-like_C"/>
    <property type="match status" value="1"/>
</dbReference>
<organism evidence="4 5">
    <name type="scientific">Paracoccus isoporae</name>
    <dbReference type="NCBI Taxonomy" id="591205"/>
    <lineage>
        <taxon>Bacteria</taxon>
        <taxon>Pseudomonadati</taxon>
        <taxon>Pseudomonadota</taxon>
        <taxon>Alphaproteobacteria</taxon>
        <taxon>Rhodobacterales</taxon>
        <taxon>Paracoccaceae</taxon>
        <taxon>Paracoccus</taxon>
    </lineage>
</organism>
<keyword evidence="2" id="KW-0732">Signal</keyword>
<evidence type="ECO:0000313" key="4">
    <source>
        <dbReference type="EMBL" id="SDE43845.1"/>
    </source>
</evidence>
<dbReference type="InterPro" id="IPR009683">
    <property type="entry name" value="Extensin-like_C"/>
</dbReference>
<accession>A0A1G7CZG2</accession>
<feature type="chain" id="PRO_5011540229" evidence="2">
    <location>
        <begin position="22"/>
        <end position="298"/>
    </location>
</feature>
<feature type="domain" description="Extensin-like C-terminal" evidence="3">
    <location>
        <begin position="118"/>
        <end position="297"/>
    </location>
</feature>
<proteinExistence type="predicted"/>
<evidence type="ECO:0000256" key="1">
    <source>
        <dbReference type="SAM" id="MobiDB-lite"/>
    </source>
</evidence>
<feature type="signal peptide" evidence="2">
    <location>
        <begin position="1"/>
        <end position="21"/>
    </location>
</feature>
<dbReference type="AlphaFoldDB" id="A0A1G7CZG2"/>
<gene>
    <name evidence="4" type="ORF">SAMN05421538_106237</name>
</gene>
<name>A0A1G7CZG2_9RHOB</name>
<dbReference type="STRING" id="591205.SAMN05421538_106237"/>
<feature type="region of interest" description="Disordered" evidence="1">
    <location>
        <begin position="24"/>
        <end position="99"/>
    </location>
</feature>
<feature type="compositionally biased region" description="Low complexity" evidence="1">
    <location>
        <begin position="87"/>
        <end position="99"/>
    </location>
</feature>